<sequence>MTSASNLGLHNSSPRGIRQAPSAGFTLMGVCTKLGNEGPAGWLCCVGHVELTGRLRGADTFSTWNLGVSHMGSAHWSRSPDLSTKWLCYVSHVESRRQEGAIVSAPC</sequence>
<dbReference type="AlphaFoldDB" id="A0A427AUZ2"/>
<dbReference type="EMBL" id="AMZH03001234">
    <property type="protein sequence ID" value="RRT80099.1"/>
    <property type="molecule type" value="Genomic_DNA"/>
</dbReference>
<name>A0A427AUZ2_ENSVE</name>
<proteinExistence type="predicted"/>
<protein>
    <submittedName>
        <fullName evidence="1">Uncharacterized protein</fullName>
    </submittedName>
</protein>
<dbReference type="Proteomes" id="UP000287651">
    <property type="component" value="Unassembled WGS sequence"/>
</dbReference>
<evidence type="ECO:0000313" key="2">
    <source>
        <dbReference type="Proteomes" id="UP000287651"/>
    </source>
</evidence>
<reference evidence="1 2" key="1">
    <citation type="journal article" date="2014" name="Agronomy (Basel)">
        <title>A Draft Genome Sequence for Ensete ventricosum, the Drought-Tolerant Tree Against Hunger.</title>
        <authorList>
            <person name="Harrison J."/>
            <person name="Moore K.A."/>
            <person name="Paszkiewicz K."/>
            <person name="Jones T."/>
            <person name="Grant M."/>
            <person name="Ambacheew D."/>
            <person name="Muzemil S."/>
            <person name="Studholme D.J."/>
        </authorList>
    </citation>
    <scope>NUCLEOTIDE SEQUENCE [LARGE SCALE GENOMIC DNA]</scope>
</reference>
<organism evidence="1 2">
    <name type="scientific">Ensete ventricosum</name>
    <name type="common">Abyssinian banana</name>
    <name type="synonym">Musa ensete</name>
    <dbReference type="NCBI Taxonomy" id="4639"/>
    <lineage>
        <taxon>Eukaryota</taxon>
        <taxon>Viridiplantae</taxon>
        <taxon>Streptophyta</taxon>
        <taxon>Embryophyta</taxon>
        <taxon>Tracheophyta</taxon>
        <taxon>Spermatophyta</taxon>
        <taxon>Magnoliopsida</taxon>
        <taxon>Liliopsida</taxon>
        <taxon>Zingiberales</taxon>
        <taxon>Musaceae</taxon>
        <taxon>Ensete</taxon>
    </lineage>
</organism>
<accession>A0A427AUZ2</accession>
<gene>
    <name evidence="1" type="ORF">B296_00020687</name>
</gene>
<comment type="caution">
    <text evidence="1">The sequence shown here is derived from an EMBL/GenBank/DDBJ whole genome shotgun (WGS) entry which is preliminary data.</text>
</comment>
<evidence type="ECO:0000313" key="1">
    <source>
        <dbReference type="EMBL" id="RRT80099.1"/>
    </source>
</evidence>